<proteinExistence type="predicted"/>
<dbReference type="AlphaFoldDB" id="A0A840TXW6"/>
<comment type="caution">
    <text evidence="1">The sequence shown here is derived from an EMBL/GenBank/DDBJ whole genome shotgun (WGS) entry which is preliminary data.</text>
</comment>
<evidence type="ECO:0000313" key="1">
    <source>
        <dbReference type="EMBL" id="MBB5286417.1"/>
    </source>
</evidence>
<sequence>MTNRFGASYSPDLIHWSVEEDVSFPSEARHGCVSLLTSKEAKALLQKYPGTPSNVRSWQEP</sequence>
<protein>
    <submittedName>
        <fullName evidence="1">Uncharacterized protein</fullName>
    </submittedName>
</protein>
<gene>
    <name evidence="1" type="ORF">HNQ92_004577</name>
</gene>
<name>A0A840TXW6_9BACT</name>
<dbReference type="Proteomes" id="UP000557307">
    <property type="component" value="Unassembled WGS sequence"/>
</dbReference>
<dbReference type="EMBL" id="JACHGF010000009">
    <property type="protein sequence ID" value="MBB5286417.1"/>
    <property type="molecule type" value="Genomic_DNA"/>
</dbReference>
<evidence type="ECO:0000313" key="2">
    <source>
        <dbReference type="Proteomes" id="UP000557307"/>
    </source>
</evidence>
<reference evidence="1 2" key="1">
    <citation type="submission" date="2020-08" db="EMBL/GenBank/DDBJ databases">
        <title>Genomic Encyclopedia of Type Strains, Phase IV (KMG-IV): sequencing the most valuable type-strain genomes for metagenomic binning, comparative biology and taxonomic classification.</title>
        <authorList>
            <person name="Goeker M."/>
        </authorList>
    </citation>
    <scope>NUCLEOTIDE SEQUENCE [LARGE SCALE GENOMIC DNA]</scope>
    <source>
        <strain evidence="1 2">DSM 105074</strain>
    </source>
</reference>
<accession>A0A840TXW6</accession>
<dbReference type="RefSeq" id="WP_246440641.1">
    <property type="nucleotide sequence ID" value="NZ_JACHGF010000009.1"/>
</dbReference>
<keyword evidence="2" id="KW-1185">Reference proteome</keyword>
<organism evidence="1 2">
    <name type="scientific">Rhabdobacter roseus</name>
    <dbReference type="NCBI Taxonomy" id="1655419"/>
    <lineage>
        <taxon>Bacteria</taxon>
        <taxon>Pseudomonadati</taxon>
        <taxon>Bacteroidota</taxon>
        <taxon>Cytophagia</taxon>
        <taxon>Cytophagales</taxon>
        <taxon>Cytophagaceae</taxon>
        <taxon>Rhabdobacter</taxon>
    </lineage>
</organism>